<dbReference type="InterPro" id="IPR007330">
    <property type="entry name" value="MIT_dom"/>
</dbReference>
<dbReference type="Pfam" id="PF09336">
    <property type="entry name" value="Vps4_C"/>
    <property type="match status" value="1"/>
</dbReference>
<dbReference type="InterPro" id="IPR003959">
    <property type="entry name" value="ATPase_AAA_core"/>
</dbReference>
<feature type="domain" description="AAA+ ATPase" evidence="8">
    <location>
        <begin position="140"/>
        <end position="281"/>
    </location>
</feature>
<dbReference type="Pfam" id="PF17862">
    <property type="entry name" value="AAA_lid_3"/>
    <property type="match status" value="1"/>
</dbReference>
<dbReference type="Gene3D" id="1.20.58.80">
    <property type="entry name" value="Phosphotransferase system, lactose/cellobiose-type IIA subunit"/>
    <property type="match status" value="1"/>
</dbReference>
<dbReference type="FunFam" id="3.40.50.300:FF:001054">
    <property type="entry name" value="ATPase, AAA family, putative"/>
    <property type="match status" value="1"/>
</dbReference>
<dbReference type="InterPro" id="IPR050304">
    <property type="entry name" value="MT-severing_AAA_ATPase"/>
</dbReference>
<protein>
    <submittedName>
        <fullName evidence="10">AAA family ATPase</fullName>
    </submittedName>
</protein>
<reference evidence="10 11" key="1">
    <citation type="journal article" date="2018" name="Syst. Appl. Microbiol.">
        <title>A new symbiotic nanoarchaeote (Candidatus Nanoclepta minutus) and its host (Zestosphaera tikiterensis gen. nov., sp. nov.) from a New Zealand hot spring.</title>
        <authorList>
            <person name="St John E."/>
            <person name="Liu Y."/>
            <person name="Podar M."/>
            <person name="Stott M.B."/>
            <person name="Meneghin J."/>
            <person name="Chen Z."/>
            <person name="Lagutin K."/>
            <person name="Mitchell K."/>
            <person name="Reysenbach A.L."/>
        </authorList>
    </citation>
    <scope>NUCLEOTIDE SEQUENCE [LARGE SCALE GENOMIC DNA]</scope>
    <source>
        <strain evidence="10">NZ3</strain>
    </source>
</reference>
<dbReference type="InterPro" id="IPR041569">
    <property type="entry name" value="AAA_lid_3"/>
</dbReference>
<evidence type="ECO:0000256" key="1">
    <source>
        <dbReference type="ARBA" id="ARBA00004370"/>
    </source>
</evidence>
<dbReference type="InterPro" id="IPR015415">
    <property type="entry name" value="Spast_Vps4_C"/>
</dbReference>
<dbReference type="Gene3D" id="1.10.8.60">
    <property type="match status" value="1"/>
</dbReference>
<evidence type="ECO:0000256" key="7">
    <source>
        <dbReference type="RuleBase" id="RU003651"/>
    </source>
</evidence>
<comment type="caution">
    <text evidence="10">The sequence shown here is derived from an EMBL/GenBank/DDBJ whole genome shotgun (WGS) entry which is preliminary data.</text>
</comment>
<dbReference type="Proteomes" id="UP000244093">
    <property type="component" value="Unassembled WGS sequence"/>
</dbReference>
<dbReference type="GO" id="GO:0005737">
    <property type="term" value="C:cytoplasm"/>
    <property type="evidence" value="ECO:0007669"/>
    <property type="project" value="UniProtKB-SubCell"/>
</dbReference>
<evidence type="ECO:0000256" key="3">
    <source>
        <dbReference type="ARBA" id="ARBA00022490"/>
    </source>
</evidence>
<dbReference type="SUPFAM" id="SSF52540">
    <property type="entry name" value="P-loop containing nucleoside triphosphate hydrolases"/>
    <property type="match status" value="1"/>
</dbReference>
<dbReference type="PANTHER" id="PTHR23074">
    <property type="entry name" value="AAA DOMAIN-CONTAINING"/>
    <property type="match status" value="1"/>
</dbReference>
<evidence type="ECO:0000313" key="11">
    <source>
        <dbReference type="Proteomes" id="UP000244093"/>
    </source>
</evidence>
<dbReference type="InterPro" id="IPR027417">
    <property type="entry name" value="P-loop_NTPase"/>
</dbReference>
<evidence type="ECO:0000256" key="2">
    <source>
        <dbReference type="ARBA" id="ARBA00004496"/>
    </source>
</evidence>
<dbReference type="EMBL" id="NBVN01000003">
    <property type="protein sequence ID" value="PUA32867.1"/>
    <property type="molecule type" value="Genomic_DNA"/>
</dbReference>
<evidence type="ECO:0000256" key="4">
    <source>
        <dbReference type="ARBA" id="ARBA00022741"/>
    </source>
</evidence>
<dbReference type="PROSITE" id="PS00674">
    <property type="entry name" value="AAA"/>
    <property type="match status" value="1"/>
</dbReference>
<evidence type="ECO:0000256" key="6">
    <source>
        <dbReference type="ARBA" id="ARBA00023136"/>
    </source>
</evidence>
<dbReference type="SMART" id="SM00745">
    <property type="entry name" value="MIT"/>
    <property type="match status" value="1"/>
</dbReference>
<keyword evidence="3" id="KW-0963">Cytoplasm</keyword>
<evidence type="ECO:0000259" key="8">
    <source>
        <dbReference type="SMART" id="SM00382"/>
    </source>
</evidence>
<keyword evidence="5 7" id="KW-0067">ATP-binding</keyword>
<dbReference type="PANTHER" id="PTHR23074:SF83">
    <property type="entry name" value="VACUOLAR PROTEIN SORTING-ASSOCIATED PROTEIN 4A"/>
    <property type="match status" value="1"/>
</dbReference>
<dbReference type="GO" id="GO:0005524">
    <property type="term" value="F:ATP binding"/>
    <property type="evidence" value="ECO:0007669"/>
    <property type="project" value="UniProtKB-KW"/>
</dbReference>
<dbReference type="SMART" id="SM00382">
    <property type="entry name" value="AAA"/>
    <property type="match status" value="1"/>
</dbReference>
<organism evidence="10 11">
    <name type="scientific">Zestosphaera tikiterensis</name>
    <dbReference type="NCBI Taxonomy" id="1973259"/>
    <lineage>
        <taxon>Archaea</taxon>
        <taxon>Thermoproteota</taxon>
        <taxon>Thermoprotei</taxon>
        <taxon>Desulfurococcales</taxon>
        <taxon>Desulfurococcaceae</taxon>
        <taxon>Zestosphaera</taxon>
    </lineage>
</organism>
<comment type="subcellular location">
    <subcellularLocation>
        <location evidence="2">Cytoplasm</location>
    </subcellularLocation>
    <subcellularLocation>
        <location evidence="1">Membrane</location>
    </subcellularLocation>
</comment>
<feature type="domain" description="MIT" evidence="9">
    <location>
        <begin position="6"/>
        <end position="83"/>
    </location>
</feature>
<gene>
    <name evidence="10" type="ORF">B7O98_05385</name>
</gene>
<proteinExistence type="inferred from homology"/>
<dbReference type="GO" id="GO:0016887">
    <property type="term" value="F:ATP hydrolysis activity"/>
    <property type="evidence" value="ECO:0007669"/>
    <property type="project" value="InterPro"/>
</dbReference>
<dbReference type="InterPro" id="IPR003960">
    <property type="entry name" value="ATPase_AAA_CS"/>
</dbReference>
<dbReference type="Pfam" id="PF04212">
    <property type="entry name" value="MIT"/>
    <property type="match status" value="1"/>
</dbReference>
<dbReference type="Gene3D" id="3.40.50.300">
    <property type="entry name" value="P-loop containing nucleotide triphosphate hydrolases"/>
    <property type="match status" value="1"/>
</dbReference>
<dbReference type="Pfam" id="PF00004">
    <property type="entry name" value="AAA"/>
    <property type="match status" value="1"/>
</dbReference>
<dbReference type="GO" id="GO:0016020">
    <property type="term" value="C:membrane"/>
    <property type="evidence" value="ECO:0007669"/>
    <property type="project" value="UniProtKB-SubCell"/>
</dbReference>
<keyword evidence="6" id="KW-0472">Membrane</keyword>
<comment type="similarity">
    <text evidence="7">Belongs to the AAA ATPase family.</text>
</comment>
<keyword evidence="4 7" id="KW-0547">Nucleotide-binding</keyword>
<dbReference type="InterPro" id="IPR003593">
    <property type="entry name" value="AAA+_ATPase"/>
</dbReference>
<evidence type="ECO:0000259" key="9">
    <source>
        <dbReference type="SMART" id="SM00745"/>
    </source>
</evidence>
<sequence>MSSNSLPYLENAARHYAIQAVLNDREGNYGEAIKNYRNAIEVLNKIIQLYPDNPLNTIYKDWIKQYHKRIKDLESLRTSLLPATGSRSSESDDEDLEEFILKEKPKVTFEDVADLEHVKQAFFESIIYPTKRPDLFPLGWPRGILLFGPPGCGKTYVAAAVANEVDGYFIHVDAASIMSKWLGEAEKRVAKIFSKARDLAAASKKPVIIFIDEVDSLLSSFNAEVGGETRVRNQFLKEMDGLQDKDKTYFVYVIAATNKPWKLDDAFIRRFQKRIYIPLPNKEARLQLIKLYTKKLSLSPDVDFSRLADALDGYTASDIKDIVMTAHLRTVRELFARGSHDGVPRPITMEDFMEVLKERKPSVNKELIKVFESWDAKFKAI</sequence>
<dbReference type="InterPro" id="IPR036181">
    <property type="entry name" value="MIT_dom_sf"/>
</dbReference>
<evidence type="ECO:0000313" key="10">
    <source>
        <dbReference type="EMBL" id="PUA32867.1"/>
    </source>
</evidence>
<dbReference type="SUPFAM" id="SSF116846">
    <property type="entry name" value="MIT domain"/>
    <property type="match status" value="1"/>
</dbReference>
<dbReference type="AlphaFoldDB" id="A0A2R7Y673"/>
<accession>A0A2R7Y673</accession>
<name>A0A2R7Y673_9CREN</name>
<evidence type="ECO:0000256" key="5">
    <source>
        <dbReference type="ARBA" id="ARBA00022840"/>
    </source>
</evidence>